<proteinExistence type="predicted"/>
<gene>
    <name evidence="1" type="ORF">Cboi01_000172500</name>
</gene>
<evidence type="ECO:0000313" key="2">
    <source>
        <dbReference type="Proteomes" id="UP001165101"/>
    </source>
</evidence>
<sequence length="358" mass="41864">MLATLISGVTVSLSILALGSLMSLNSAIINTIAPVSVQKELFKLEDWYYQREISVDEFTRRLEESNKNSNSIFNNLKSTIIFTFTPFFLFNLRYNSFNFENKKIFKLNNLISLIDLIIQLKLLFDPNLNKSRKILIFACLSKYLYKIIFNLTFNKIHYGLNKSVQTTYIADRLTTEEMDNIDNENQKEFDTQQERIKEIKELNKSIKDLKDSNNNNTNNNNLIDIVTLNIKLILKKTIPPYEVIKIKFKRFIRETILCFKYDYSKTLIKNSKILYIITTLSWPILGEFFANKFLKNFKKLSEFLNQYIVNTPDQQTFAKNLIGCFAVSILKDFINLFITIQQVKAFKNLDIATDIIVN</sequence>
<comment type="caution">
    <text evidence="1">The sequence shown here is derived from an EMBL/GenBank/DDBJ whole genome shotgun (WGS) entry which is preliminary data.</text>
</comment>
<protein>
    <submittedName>
        <fullName evidence="1">Unnamed protein product</fullName>
    </submittedName>
</protein>
<name>A0ACB5TJU1_CANBO</name>
<keyword evidence="2" id="KW-1185">Reference proteome</keyword>
<accession>A0ACB5TJU1</accession>
<reference evidence="1" key="1">
    <citation type="submission" date="2023-04" db="EMBL/GenBank/DDBJ databases">
        <title>Candida boidinii NBRC 1967.</title>
        <authorList>
            <person name="Ichikawa N."/>
            <person name="Sato H."/>
            <person name="Tonouchi N."/>
        </authorList>
    </citation>
    <scope>NUCLEOTIDE SEQUENCE</scope>
    <source>
        <strain evidence="1">NBRC 1967</strain>
    </source>
</reference>
<dbReference type="Proteomes" id="UP001165101">
    <property type="component" value="Unassembled WGS sequence"/>
</dbReference>
<organism evidence="1 2">
    <name type="scientific">Candida boidinii</name>
    <name type="common">Yeast</name>
    <dbReference type="NCBI Taxonomy" id="5477"/>
    <lineage>
        <taxon>Eukaryota</taxon>
        <taxon>Fungi</taxon>
        <taxon>Dikarya</taxon>
        <taxon>Ascomycota</taxon>
        <taxon>Saccharomycotina</taxon>
        <taxon>Pichiomycetes</taxon>
        <taxon>Pichiales</taxon>
        <taxon>Pichiaceae</taxon>
        <taxon>Ogataea</taxon>
        <taxon>Ogataea/Candida clade</taxon>
    </lineage>
</organism>
<evidence type="ECO:0000313" key="1">
    <source>
        <dbReference type="EMBL" id="GME90163.1"/>
    </source>
</evidence>
<dbReference type="EMBL" id="BSXV01000681">
    <property type="protein sequence ID" value="GME90163.1"/>
    <property type="molecule type" value="Genomic_DNA"/>
</dbReference>